<reference evidence="3" key="2">
    <citation type="journal article" date="2024" name="Plant">
        <title>Genomic evolution and insights into agronomic trait innovations of Sesamum species.</title>
        <authorList>
            <person name="Miao H."/>
            <person name="Wang L."/>
            <person name="Qu L."/>
            <person name="Liu H."/>
            <person name="Sun Y."/>
            <person name="Le M."/>
            <person name="Wang Q."/>
            <person name="Wei S."/>
            <person name="Zheng Y."/>
            <person name="Lin W."/>
            <person name="Duan Y."/>
            <person name="Cao H."/>
            <person name="Xiong S."/>
            <person name="Wang X."/>
            <person name="Wei L."/>
            <person name="Li C."/>
            <person name="Ma Q."/>
            <person name="Ju M."/>
            <person name="Zhao R."/>
            <person name="Li G."/>
            <person name="Mu C."/>
            <person name="Tian Q."/>
            <person name="Mei H."/>
            <person name="Zhang T."/>
            <person name="Gao T."/>
            <person name="Zhang H."/>
        </authorList>
    </citation>
    <scope>NUCLEOTIDE SEQUENCE</scope>
    <source>
        <strain evidence="3">G01</strain>
    </source>
</reference>
<accession>A0AAW2M7F3</accession>
<evidence type="ECO:0000256" key="1">
    <source>
        <dbReference type="SAM" id="MobiDB-lite"/>
    </source>
</evidence>
<feature type="domain" description="Reverse transcriptase Ty1/copia-type" evidence="2">
    <location>
        <begin position="164"/>
        <end position="257"/>
    </location>
</feature>
<sequence length="446" mass="49458">MDNSSSHSHGSFPHISTETLPDFPRRSARTVSKPVWMNDFESFSLHSVNVITHVAPSHSAFVASLSQLEESKTYNQARQHSEWREAMNAELKALKTNHTWELVPLPPGKTAIGCRWVFKLKLKADGFVDRHKARLVAKGYNQAEGIDYNQSFSPVSKAVTSKNDYCLFTKTSDLGFLVLLLYVDDILVAATCGELIDDVKYYLDGLFTIKDLGVAKYFLGMEIARSAMGLLVSQTKYIKDIVHDTGLQNARTTTTPLPPGQILLMRLNSLANFYNTHVNNIGMLRYTLFATSKNTVSRSTAEAEYRIMGSTVCELSWIMFLLQDFGLTVRTPVPFLCDNQATLHIVANPVFHERTKHLKIDCHIVRDKFKAGLIAPAHVPSKEQLADIFTKSLAAPSFLSLLSKLGLVKLPSTPSPTCAGADETLHTSNSEPTTTDISTEFSPAIT</sequence>
<feature type="region of interest" description="Disordered" evidence="1">
    <location>
        <begin position="1"/>
        <end position="20"/>
    </location>
</feature>
<dbReference type="CDD" id="cd09272">
    <property type="entry name" value="RNase_HI_RT_Ty1"/>
    <property type="match status" value="1"/>
</dbReference>
<feature type="compositionally biased region" description="Polar residues" evidence="1">
    <location>
        <begin position="1"/>
        <end position="19"/>
    </location>
</feature>
<organism evidence="3">
    <name type="scientific">Sesamum angustifolium</name>
    <dbReference type="NCBI Taxonomy" id="2727405"/>
    <lineage>
        <taxon>Eukaryota</taxon>
        <taxon>Viridiplantae</taxon>
        <taxon>Streptophyta</taxon>
        <taxon>Embryophyta</taxon>
        <taxon>Tracheophyta</taxon>
        <taxon>Spermatophyta</taxon>
        <taxon>Magnoliopsida</taxon>
        <taxon>eudicotyledons</taxon>
        <taxon>Gunneridae</taxon>
        <taxon>Pentapetalae</taxon>
        <taxon>asterids</taxon>
        <taxon>lamiids</taxon>
        <taxon>Lamiales</taxon>
        <taxon>Pedaliaceae</taxon>
        <taxon>Sesamum</taxon>
    </lineage>
</organism>
<feature type="region of interest" description="Disordered" evidence="1">
    <location>
        <begin position="418"/>
        <end position="446"/>
    </location>
</feature>
<dbReference type="InterPro" id="IPR043502">
    <property type="entry name" value="DNA/RNA_pol_sf"/>
</dbReference>
<dbReference type="PANTHER" id="PTHR11439:SF470">
    <property type="entry name" value="CYSTEINE-RICH RLK (RECEPTOR-LIKE PROTEIN KINASE) 8"/>
    <property type="match status" value="1"/>
</dbReference>
<dbReference type="InterPro" id="IPR013103">
    <property type="entry name" value="RVT_2"/>
</dbReference>
<protein>
    <submittedName>
        <fullName evidence="3">Retrovirus-related Pol polyprotein from transposon RE1</fullName>
    </submittedName>
</protein>
<dbReference type="SUPFAM" id="SSF56672">
    <property type="entry name" value="DNA/RNA polymerases"/>
    <property type="match status" value="1"/>
</dbReference>
<gene>
    <name evidence="3" type="ORF">Sangu_1725000</name>
</gene>
<proteinExistence type="predicted"/>
<reference evidence="3" key="1">
    <citation type="submission" date="2020-06" db="EMBL/GenBank/DDBJ databases">
        <authorList>
            <person name="Li T."/>
            <person name="Hu X."/>
            <person name="Zhang T."/>
            <person name="Song X."/>
            <person name="Zhang H."/>
            <person name="Dai N."/>
            <person name="Sheng W."/>
            <person name="Hou X."/>
            <person name="Wei L."/>
        </authorList>
    </citation>
    <scope>NUCLEOTIDE SEQUENCE</scope>
    <source>
        <strain evidence="3">G01</strain>
        <tissue evidence="3">Leaf</tissue>
    </source>
</reference>
<evidence type="ECO:0000259" key="2">
    <source>
        <dbReference type="Pfam" id="PF07727"/>
    </source>
</evidence>
<name>A0AAW2M7F3_9LAMI</name>
<dbReference type="PANTHER" id="PTHR11439">
    <property type="entry name" value="GAG-POL-RELATED RETROTRANSPOSON"/>
    <property type="match status" value="1"/>
</dbReference>
<dbReference type="EMBL" id="JACGWK010000011">
    <property type="protein sequence ID" value="KAL0326470.1"/>
    <property type="molecule type" value="Genomic_DNA"/>
</dbReference>
<feature type="domain" description="Reverse transcriptase Ty1/copia-type" evidence="2">
    <location>
        <begin position="97"/>
        <end position="157"/>
    </location>
</feature>
<feature type="compositionally biased region" description="Polar residues" evidence="1">
    <location>
        <begin position="426"/>
        <end position="446"/>
    </location>
</feature>
<dbReference type="AlphaFoldDB" id="A0AAW2M7F3"/>
<comment type="caution">
    <text evidence="3">The sequence shown here is derived from an EMBL/GenBank/DDBJ whole genome shotgun (WGS) entry which is preliminary data.</text>
</comment>
<evidence type="ECO:0000313" key="3">
    <source>
        <dbReference type="EMBL" id="KAL0326470.1"/>
    </source>
</evidence>
<dbReference type="Pfam" id="PF07727">
    <property type="entry name" value="RVT_2"/>
    <property type="match status" value="2"/>
</dbReference>